<name>A0ABP4BZ74_9ACTN</name>
<keyword evidence="1" id="KW-0805">Transcription regulation</keyword>
<dbReference type="PANTHER" id="PTHR43132:SF2">
    <property type="entry name" value="ARSENICAL RESISTANCE OPERON REPRESSOR ARSR-RELATED"/>
    <property type="match status" value="1"/>
</dbReference>
<keyword evidence="6" id="KW-1185">Reference proteome</keyword>
<evidence type="ECO:0000259" key="4">
    <source>
        <dbReference type="PROSITE" id="PS50987"/>
    </source>
</evidence>
<keyword evidence="2" id="KW-0238">DNA-binding</keyword>
<dbReference type="SUPFAM" id="SSF46785">
    <property type="entry name" value="Winged helix' DNA-binding domain"/>
    <property type="match status" value="1"/>
</dbReference>
<dbReference type="InterPro" id="IPR011991">
    <property type="entry name" value="ArsR-like_HTH"/>
</dbReference>
<dbReference type="InterPro" id="IPR051011">
    <property type="entry name" value="Metal_resp_trans_reg"/>
</dbReference>
<dbReference type="Pfam" id="PF12840">
    <property type="entry name" value="HTH_20"/>
    <property type="match status" value="1"/>
</dbReference>
<reference evidence="6" key="1">
    <citation type="journal article" date="2019" name="Int. J. Syst. Evol. Microbiol.">
        <title>The Global Catalogue of Microorganisms (GCM) 10K type strain sequencing project: providing services to taxonomists for standard genome sequencing and annotation.</title>
        <authorList>
            <consortium name="The Broad Institute Genomics Platform"/>
            <consortium name="The Broad Institute Genome Sequencing Center for Infectious Disease"/>
            <person name="Wu L."/>
            <person name="Ma J."/>
        </authorList>
    </citation>
    <scope>NUCLEOTIDE SEQUENCE [LARGE SCALE GENOMIC DNA]</scope>
    <source>
        <strain evidence="6">JCM 10696</strain>
    </source>
</reference>
<evidence type="ECO:0000313" key="5">
    <source>
        <dbReference type="EMBL" id="GAA0956128.1"/>
    </source>
</evidence>
<evidence type="ECO:0000256" key="3">
    <source>
        <dbReference type="ARBA" id="ARBA00023163"/>
    </source>
</evidence>
<dbReference type="InterPro" id="IPR036390">
    <property type="entry name" value="WH_DNA-bd_sf"/>
</dbReference>
<evidence type="ECO:0000256" key="1">
    <source>
        <dbReference type="ARBA" id="ARBA00023015"/>
    </source>
</evidence>
<sequence length="144" mass="15261">MASEARQSSWGRAGGEVWRNDAVNEIEPTMHAADAADASAGCGAAVQPSGKLRDFLKGLASEQRQQTLEVFAGGAELTVGSVAERLGIGQSTASQHLSILRRGGLLASRREGKQVYYRVDAASVEPLLDELRAYLRTCCPPTGC</sequence>
<dbReference type="Gene3D" id="1.10.10.10">
    <property type="entry name" value="Winged helix-like DNA-binding domain superfamily/Winged helix DNA-binding domain"/>
    <property type="match status" value="1"/>
</dbReference>
<keyword evidence="3" id="KW-0804">Transcription</keyword>
<protein>
    <recommendedName>
        <fullName evidence="4">HTH arsR-type domain-containing protein</fullName>
    </recommendedName>
</protein>
<dbReference type="PROSITE" id="PS50987">
    <property type="entry name" value="HTH_ARSR_2"/>
    <property type="match status" value="1"/>
</dbReference>
<dbReference type="InterPro" id="IPR036388">
    <property type="entry name" value="WH-like_DNA-bd_sf"/>
</dbReference>
<evidence type="ECO:0000256" key="2">
    <source>
        <dbReference type="ARBA" id="ARBA00023125"/>
    </source>
</evidence>
<dbReference type="CDD" id="cd00090">
    <property type="entry name" value="HTH_ARSR"/>
    <property type="match status" value="1"/>
</dbReference>
<feature type="domain" description="HTH arsR-type" evidence="4">
    <location>
        <begin position="44"/>
        <end position="139"/>
    </location>
</feature>
<dbReference type="EMBL" id="BAAAHH010000017">
    <property type="protein sequence ID" value="GAA0956128.1"/>
    <property type="molecule type" value="Genomic_DNA"/>
</dbReference>
<dbReference type="PRINTS" id="PR00778">
    <property type="entry name" value="HTHARSR"/>
</dbReference>
<dbReference type="Proteomes" id="UP001500665">
    <property type="component" value="Unassembled WGS sequence"/>
</dbReference>
<dbReference type="InterPro" id="IPR001845">
    <property type="entry name" value="HTH_ArsR_DNA-bd_dom"/>
</dbReference>
<comment type="caution">
    <text evidence="5">The sequence shown here is derived from an EMBL/GenBank/DDBJ whole genome shotgun (WGS) entry which is preliminary data.</text>
</comment>
<dbReference type="PANTHER" id="PTHR43132">
    <property type="entry name" value="ARSENICAL RESISTANCE OPERON REPRESSOR ARSR-RELATED"/>
    <property type="match status" value="1"/>
</dbReference>
<evidence type="ECO:0000313" key="6">
    <source>
        <dbReference type="Proteomes" id="UP001500665"/>
    </source>
</evidence>
<organism evidence="5 6">
    <name type="scientific">Actinocorallia libanotica</name>
    <dbReference type="NCBI Taxonomy" id="46162"/>
    <lineage>
        <taxon>Bacteria</taxon>
        <taxon>Bacillati</taxon>
        <taxon>Actinomycetota</taxon>
        <taxon>Actinomycetes</taxon>
        <taxon>Streptosporangiales</taxon>
        <taxon>Thermomonosporaceae</taxon>
        <taxon>Actinocorallia</taxon>
    </lineage>
</organism>
<proteinExistence type="predicted"/>
<dbReference type="SMART" id="SM00418">
    <property type="entry name" value="HTH_ARSR"/>
    <property type="match status" value="1"/>
</dbReference>
<dbReference type="NCBIfam" id="NF033788">
    <property type="entry name" value="HTH_metalloreg"/>
    <property type="match status" value="1"/>
</dbReference>
<accession>A0ABP4BZ74</accession>
<gene>
    <name evidence="5" type="ORF">GCM10009550_41820</name>
</gene>